<dbReference type="Proteomes" id="UP000053617">
    <property type="component" value="Unassembled WGS sequence"/>
</dbReference>
<evidence type="ECO:0000259" key="2">
    <source>
        <dbReference type="Pfam" id="PF25482"/>
    </source>
</evidence>
<feature type="domain" description="DUF7905" evidence="2">
    <location>
        <begin position="363"/>
        <end position="660"/>
    </location>
</feature>
<proteinExistence type="predicted"/>
<dbReference type="Pfam" id="PF25482">
    <property type="entry name" value="DUF7905"/>
    <property type="match status" value="1"/>
</dbReference>
<dbReference type="OrthoDB" id="4739136at2759"/>
<evidence type="ECO:0000313" key="3">
    <source>
        <dbReference type="EMBL" id="KIX04295.1"/>
    </source>
</evidence>
<feature type="region of interest" description="Disordered" evidence="1">
    <location>
        <begin position="693"/>
        <end position="712"/>
    </location>
</feature>
<protein>
    <recommendedName>
        <fullName evidence="2">DUF7905 domain-containing protein</fullName>
    </recommendedName>
</protein>
<dbReference type="InterPro" id="IPR057227">
    <property type="entry name" value="DUF7905"/>
</dbReference>
<reference evidence="3 4" key="1">
    <citation type="submission" date="2015-01" db="EMBL/GenBank/DDBJ databases">
        <title>The Genome Sequence of Rhinocladiella mackenzie CBS 650.93.</title>
        <authorList>
            <consortium name="The Broad Institute Genomics Platform"/>
            <person name="Cuomo C."/>
            <person name="de Hoog S."/>
            <person name="Gorbushina A."/>
            <person name="Stielow B."/>
            <person name="Teixiera M."/>
            <person name="Abouelleil A."/>
            <person name="Chapman S.B."/>
            <person name="Priest M."/>
            <person name="Young S.K."/>
            <person name="Wortman J."/>
            <person name="Nusbaum C."/>
            <person name="Birren B."/>
        </authorList>
    </citation>
    <scope>NUCLEOTIDE SEQUENCE [LARGE SCALE GENOMIC DNA]</scope>
    <source>
        <strain evidence="3 4">CBS 650.93</strain>
    </source>
</reference>
<dbReference type="HOGENOM" id="CLU_404912_0_0_1"/>
<dbReference type="GeneID" id="25293233"/>
<gene>
    <name evidence="3" type="ORF">Z518_05162</name>
</gene>
<evidence type="ECO:0000256" key="1">
    <source>
        <dbReference type="SAM" id="MobiDB-lite"/>
    </source>
</evidence>
<accession>A0A0D2J5H6</accession>
<dbReference type="RefSeq" id="XP_013271431.1">
    <property type="nucleotide sequence ID" value="XM_013415977.1"/>
</dbReference>
<evidence type="ECO:0000313" key="4">
    <source>
        <dbReference type="Proteomes" id="UP000053617"/>
    </source>
</evidence>
<dbReference type="AlphaFoldDB" id="A0A0D2J5H6"/>
<dbReference type="STRING" id="1442369.A0A0D2J5H6"/>
<sequence length="712" mass="81546">MSDHEGEGLDLDRWEEASLPGASIYSYAASDVFNQGIGSGEANLHPPTGPRYGTQRNYVDQARRIRFPETSHRPPQYLAAYANSGSNGLLYRPRPVAGPPAPKSTAELRFEAGQPANGEHQFASTWKTFRTMALRIDRAAQPHPLQQLQEMMSNFSTFIKRPDDQDDRIFIWGDPQPVEETKTALAQWEEDVRNSFQTNGVNRTAWAKSYALDGRAEHRLERQTRKQAFNELLKQVDIDYPVEAAILWPKDLDMEEFESFHAEVFDQLRSSFPCRIDFQTSDMQYIEISAYTEVHIAMVKSRILNLVKETVSRKDQLLTVTLIHLPDYSIYRDRVGLQDKDPRTDSYLPTLHGVPAADEEELAKERRTTHLNNRKKVRKTLDSSLKRLRLSQHHVRMRVVFGELGFTLFQKPAEGADTYAFEDFYAMVTKGRTKLNMNSLPVRQGDVIDLPDILDSMDAFVDRTEFYGAFLDFPAASSHTLLRLETVIFPVGEAGFEIREKRWVEFGDMVSRLQIGLINFERPDYQITLDAFPLHSNKSLKAHMAAFQNDISFERPPDGIKSVPRRRVKYPSGHSGLSNVSELIVVRWRFKQTDGIFELRRKDVYDERPGRRSPGPIRSSWHALYYYPEWDNLLGEFATVKPGEDVSWVKSAATFFPESNNDDGRALPQGFKNFITEVEEIQDLLAEAISKVAKGNQNAEEEDRDEEHQNGV</sequence>
<dbReference type="EMBL" id="KN847478">
    <property type="protein sequence ID" value="KIX04295.1"/>
    <property type="molecule type" value="Genomic_DNA"/>
</dbReference>
<name>A0A0D2J5H6_9EURO</name>
<organism evidence="3 4">
    <name type="scientific">Rhinocladiella mackenziei CBS 650.93</name>
    <dbReference type="NCBI Taxonomy" id="1442369"/>
    <lineage>
        <taxon>Eukaryota</taxon>
        <taxon>Fungi</taxon>
        <taxon>Dikarya</taxon>
        <taxon>Ascomycota</taxon>
        <taxon>Pezizomycotina</taxon>
        <taxon>Eurotiomycetes</taxon>
        <taxon>Chaetothyriomycetidae</taxon>
        <taxon>Chaetothyriales</taxon>
        <taxon>Herpotrichiellaceae</taxon>
        <taxon>Rhinocladiella</taxon>
    </lineage>
</organism>
<dbReference type="VEuPathDB" id="FungiDB:Z518_05162"/>
<keyword evidence="4" id="KW-1185">Reference proteome</keyword>